<keyword evidence="9" id="KW-0406">Ion transport</keyword>
<comment type="caution">
    <text evidence="14">The sequence shown here is derived from an EMBL/GenBank/DDBJ whole genome shotgun (WGS) entry which is preliminary data.</text>
</comment>
<evidence type="ECO:0000256" key="4">
    <source>
        <dbReference type="ARBA" id="ARBA00022673"/>
    </source>
</evidence>
<evidence type="ECO:0000256" key="10">
    <source>
        <dbReference type="ARBA" id="ARBA00023136"/>
    </source>
</evidence>
<keyword evidence="5" id="KW-0812">Transmembrane</keyword>
<evidence type="ECO:0000256" key="7">
    <source>
        <dbReference type="ARBA" id="ARBA00022882"/>
    </source>
</evidence>
<keyword evidence="7" id="KW-0851">Voltage-gated channel</keyword>
<dbReference type="EMBL" id="JARQWQ010000012">
    <property type="protein sequence ID" value="KAK2568516.1"/>
    <property type="molecule type" value="Genomic_DNA"/>
</dbReference>
<keyword evidence="15" id="KW-1185">Reference proteome</keyword>
<keyword evidence="4" id="KW-0107">Calcium channel</keyword>
<evidence type="ECO:0000256" key="6">
    <source>
        <dbReference type="ARBA" id="ARBA00022837"/>
    </source>
</evidence>
<evidence type="ECO:0000256" key="5">
    <source>
        <dbReference type="ARBA" id="ARBA00022692"/>
    </source>
</evidence>
<evidence type="ECO:0000256" key="2">
    <source>
        <dbReference type="ARBA" id="ARBA00022448"/>
    </source>
</evidence>
<dbReference type="Gene3D" id="1.20.120.350">
    <property type="entry name" value="Voltage-gated potassium channels. Chain C"/>
    <property type="match status" value="1"/>
</dbReference>
<dbReference type="PANTHER" id="PTHR45628">
    <property type="entry name" value="VOLTAGE-DEPENDENT CALCIUM CHANNEL TYPE A SUBUNIT ALPHA-1"/>
    <property type="match status" value="1"/>
</dbReference>
<keyword evidence="6" id="KW-0106">Calcium</keyword>
<dbReference type="GO" id="GO:0098703">
    <property type="term" value="P:calcium ion import across plasma membrane"/>
    <property type="evidence" value="ECO:0007669"/>
    <property type="project" value="TreeGrafter"/>
</dbReference>
<protein>
    <submittedName>
        <fullName evidence="14">Voltage-dependent R-type calcium channel subunit alpha-1E</fullName>
    </submittedName>
</protein>
<keyword evidence="11" id="KW-0325">Glycoprotein</keyword>
<sequence length="179" mass="20914">MLTRYSEISQRTAANCVVLMLEEPLPNGDSTERNKKLEKSEMYFVIIYCIEAATKILASGFVLHKDAYLRNGWNILDFVVVVVGQKSTKFGPSYQDFILEPDTNQLFSRCFNIRTHKCDFGWRLLKWFTFLLRTRGHELKSFLTGQYSCFKKSHFCWSDDNHWLLFMSSAVKNTAQEKP</sequence>
<dbReference type="Proteomes" id="UP001249851">
    <property type="component" value="Unassembled WGS sequence"/>
</dbReference>
<name>A0AAD9VBP0_ACRCE</name>
<accession>A0AAD9VBP0</accession>
<dbReference type="GO" id="GO:0005891">
    <property type="term" value="C:voltage-gated calcium channel complex"/>
    <property type="evidence" value="ECO:0007669"/>
    <property type="project" value="TreeGrafter"/>
</dbReference>
<dbReference type="InterPro" id="IPR027359">
    <property type="entry name" value="Volt_channel_dom_sf"/>
</dbReference>
<keyword evidence="8" id="KW-1133">Transmembrane helix</keyword>
<dbReference type="GO" id="GO:0008331">
    <property type="term" value="F:high voltage-gated calcium channel activity"/>
    <property type="evidence" value="ECO:0007669"/>
    <property type="project" value="TreeGrafter"/>
</dbReference>
<evidence type="ECO:0000256" key="1">
    <source>
        <dbReference type="ARBA" id="ARBA00004141"/>
    </source>
</evidence>
<reference evidence="14" key="2">
    <citation type="journal article" date="2023" name="Science">
        <title>Genomic signatures of disease resistance in endangered staghorn corals.</title>
        <authorList>
            <person name="Vollmer S.V."/>
            <person name="Selwyn J.D."/>
            <person name="Despard B.A."/>
            <person name="Roesel C.L."/>
        </authorList>
    </citation>
    <scope>NUCLEOTIDE SEQUENCE</scope>
    <source>
        <strain evidence="14">K2</strain>
    </source>
</reference>
<evidence type="ECO:0000259" key="13">
    <source>
        <dbReference type="Pfam" id="PF00520"/>
    </source>
</evidence>
<evidence type="ECO:0000256" key="3">
    <source>
        <dbReference type="ARBA" id="ARBA00022568"/>
    </source>
</evidence>
<dbReference type="InterPro" id="IPR050599">
    <property type="entry name" value="VDCC_alpha-1_subunit"/>
</dbReference>
<comment type="subcellular location">
    <subcellularLocation>
        <location evidence="1">Membrane</location>
        <topology evidence="1">Multi-pass membrane protein</topology>
    </subcellularLocation>
</comment>
<evidence type="ECO:0000256" key="8">
    <source>
        <dbReference type="ARBA" id="ARBA00022989"/>
    </source>
</evidence>
<dbReference type="AlphaFoldDB" id="A0AAD9VBP0"/>
<reference evidence="14" key="1">
    <citation type="journal article" date="2023" name="G3 (Bethesda)">
        <title>Whole genome assembly and annotation of the endangered Caribbean coral Acropora cervicornis.</title>
        <authorList>
            <person name="Selwyn J.D."/>
            <person name="Vollmer S.V."/>
        </authorList>
    </citation>
    <scope>NUCLEOTIDE SEQUENCE</scope>
    <source>
        <strain evidence="14">K2</strain>
    </source>
</reference>
<keyword evidence="10" id="KW-0472">Membrane</keyword>
<evidence type="ECO:0000313" key="14">
    <source>
        <dbReference type="EMBL" id="KAK2568516.1"/>
    </source>
</evidence>
<keyword evidence="3" id="KW-0109">Calcium transport</keyword>
<dbReference type="Pfam" id="PF00520">
    <property type="entry name" value="Ion_trans"/>
    <property type="match status" value="1"/>
</dbReference>
<proteinExistence type="predicted"/>
<dbReference type="PANTHER" id="PTHR45628:SF7">
    <property type="entry name" value="VOLTAGE-DEPENDENT CALCIUM CHANNEL TYPE A SUBUNIT ALPHA-1"/>
    <property type="match status" value="1"/>
</dbReference>
<evidence type="ECO:0000256" key="11">
    <source>
        <dbReference type="ARBA" id="ARBA00023180"/>
    </source>
</evidence>
<organism evidence="14 15">
    <name type="scientific">Acropora cervicornis</name>
    <name type="common">Staghorn coral</name>
    <dbReference type="NCBI Taxonomy" id="6130"/>
    <lineage>
        <taxon>Eukaryota</taxon>
        <taxon>Metazoa</taxon>
        <taxon>Cnidaria</taxon>
        <taxon>Anthozoa</taxon>
        <taxon>Hexacorallia</taxon>
        <taxon>Scleractinia</taxon>
        <taxon>Astrocoeniina</taxon>
        <taxon>Acroporidae</taxon>
        <taxon>Acropora</taxon>
    </lineage>
</organism>
<evidence type="ECO:0000313" key="15">
    <source>
        <dbReference type="Proteomes" id="UP001249851"/>
    </source>
</evidence>
<evidence type="ECO:0000256" key="12">
    <source>
        <dbReference type="ARBA" id="ARBA00023303"/>
    </source>
</evidence>
<feature type="domain" description="Ion transport" evidence="13">
    <location>
        <begin position="13"/>
        <end position="88"/>
    </location>
</feature>
<keyword evidence="2" id="KW-0813">Transport</keyword>
<dbReference type="InterPro" id="IPR005821">
    <property type="entry name" value="Ion_trans_dom"/>
</dbReference>
<keyword evidence="12" id="KW-0407">Ion channel</keyword>
<gene>
    <name evidence="14" type="ORF">P5673_007577</name>
</gene>
<evidence type="ECO:0000256" key="9">
    <source>
        <dbReference type="ARBA" id="ARBA00023065"/>
    </source>
</evidence>
<dbReference type="SUPFAM" id="SSF81324">
    <property type="entry name" value="Voltage-gated potassium channels"/>
    <property type="match status" value="1"/>
</dbReference>